<evidence type="ECO:0000313" key="3">
    <source>
        <dbReference type="EMBL" id="MBZ5711954.1"/>
    </source>
</evidence>
<organism evidence="3 4">
    <name type="scientific">Nannocystis pusilla</name>
    <dbReference type="NCBI Taxonomy" id="889268"/>
    <lineage>
        <taxon>Bacteria</taxon>
        <taxon>Pseudomonadati</taxon>
        <taxon>Myxococcota</taxon>
        <taxon>Polyangia</taxon>
        <taxon>Nannocystales</taxon>
        <taxon>Nannocystaceae</taxon>
        <taxon>Nannocystis</taxon>
    </lineage>
</organism>
<evidence type="ECO:0000313" key="4">
    <source>
        <dbReference type="Proteomes" id="UP001139031"/>
    </source>
</evidence>
<keyword evidence="2" id="KW-0732">Signal</keyword>
<dbReference type="RefSeq" id="WP_224193716.1">
    <property type="nucleotide sequence ID" value="NZ_JAIRAU010000028.1"/>
</dbReference>
<feature type="compositionally biased region" description="Low complexity" evidence="1">
    <location>
        <begin position="35"/>
        <end position="110"/>
    </location>
</feature>
<accession>A0ABS7TUQ5</accession>
<evidence type="ECO:0008006" key="5">
    <source>
        <dbReference type="Google" id="ProtNLM"/>
    </source>
</evidence>
<keyword evidence="4" id="KW-1185">Reference proteome</keyword>
<sequence length="329" mass="33284">MQLSFLVKTPVLPLFVALCAAPLACGDDKGGDTETSGSATQATQATQATMASQTMGATTDDTDAGTATEAGTDTAATDTAATDTAATETTVAPTSTTTMPPPTTTEDPTGAGSGQFCQEACAGDADCLIGGVDMGYTCQDNRCQNAASKCSVDTQCNALFSGWVMDCAAQADCMMGYACVDIGDGVGKCAITPSDIIMCETLTMEEMMIDAIEGGMQITVCGKTGAKCDNEVCVDPCEANTDCPAQGGHPMCNVDTGRCECGSDADCAATGLPQLAVCNNGVCGCGQDSDCAGTMYSDKCFEGTCGCSTVDVCMNPNVFDGTMKACEGF</sequence>
<dbReference type="Proteomes" id="UP001139031">
    <property type="component" value="Unassembled WGS sequence"/>
</dbReference>
<evidence type="ECO:0000256" key="2">
    <source>
        <dbReference type="SAM" id="SignalP"/>
    </source>
</evidence>
<proteinExistence type="predicted"/>
<dbReference type="EMBL" id="JAIRAU010000028">
    <property type="protein sequence ID" value="MBZ5711954.1"/>
    <property type="molecule type" value="Genomic_DNA"/>
</dbReference>
<feature type="chain" id="PRO_5046151295" description="Tryptophan synthase alpha chain" evidence="2">
    <location>
        <begin position="27"/>
        <end position="329"/>
    </location>
</feature>
<reference evidence="3" key="1">
    <citation type="submission" date="2021-08" db="EMBL/GenBank/DDBJ databases">
        <authorList>
            <person name="Stevens D.C."/>
        </authorList>
    </citation>
    <scope>NUCLEOTIDE SEQUENCE</scope>
    <source>
        <strain evidence="3">DSM 53165</strain>
    </source>
</reference>
<feature type="region of interest" description="Disordered" evidence="1">
    <location>
        <begin position="28"/>
        <end position="111"/>
    </location>
</feature>
<protein>
    <recommendedName>
        <fullName evidence="5">Tryptophan synthase alpha chain</fullName>
    </recommendedName>
</protein>
<feature type="signal peptide" evidence="2">
    <location>
        <begin position="1"/>
        <end position="26"/>
    </location>
</feature>
<evidence type="ECO:0000256" key="1">
    <source>
        <dbReference type="SAM" id="MobiDB-lite"/>
    </source>
</evidence>
<name>A0ABS7TUQ5_9BACT</name>
<gene>
    <name evidence="3" type="ORF">K7C98_22150</name>
</gene>
<comment type="caution">
    <text evidence="3">The sequence shown here is derived from an EMBL/GenBank/DDBJ whole genome shotgun (WGS) entry which is preliminary data.</text>
</comment>